<keyword evidence="3" id="KW-0067">ATP-binding</keyword>
<evidence type="ECO:0000313" key="5">
    <source>
        <dbReference type="EMBL" id="QFZ19676.1"/>
    </source>
</evidence>
<dbReference type="InterPro" id="IPR006016">
    <property type="entry name" value="UspA"/>
</dbReference>
<evidence type="ECO:0000256" key="1">
    <source>
        <dbReference type="ARBA" id="ARBA00008791"/>
    </source>
</evidence>
<reference evidence="6" key="1">
    <citation type="journal article" date="2021" name="Curr. Microbiol.">
        <title>Complete genome of nocamycin-producing strain Saccharothrix syringae NRRL B-16468 reveals the biosynthetic potential for secondary metabolites.</title>
        <authorList>
            <person name="Mo X."/>
            <person name="Yang S."/>
        </authorList>
    </citation>
    <scope>NUCLEOTIDE SEQUENCE [LARGE SCALE GENOMIC DNA]</scope>
    <source>
        <strain evidence="6">ATCC 51364 / DSM 43886 / JCM 6844 / KCTC 9398 / NBRC 14523 / NRRL B-16468 / INA 2240</strain>
    </source>
</reference>
<dbReference type="GO" id="GO:0005524">
    <property type="term" value="F:ATP binding"/>
    <property type="evidence" value="ECO:0007669"/>
    <property type="project" value="UniProtKB-KW"/>
</dbReference>
<dbReference type="RefSeq" id="WP_033429631.1">
    <property type="nucleotide sequence ID" value="NZ_CP034550.1"/>
</dbReference>
<dbReference type="InterPro" id="IPR006015">
    <property type="entry name" value="Universal_stress_UspA"/>
</dbReference>
<protein>
    <submittedName>
        <fullName evidence="5">Universal stress protein</fullName>
    </submittedName>
</protein>
<dbReference type="EMBL" id="CP034550">
    <property type="protein sequence ID" value="QFZ19676.1"/>
    <property type="molecule type" value="Genomic_DNA"/>
</dbReference>
<dbReference type="InterPro" id="IPR014729">
    <property type="entry name" value="Rossmann-like_a/b/a_fold"/>
</dbReference>
<gene>
    <name evidence="5" type="ORF">EKG83_21580</name>
</gene>
<comment type="similarity">
    <text evidence="1">Belongs to the universal stress protein A family.</text>
</comment>
<accession>A0A5Q0H0B7</accession>
<keyword evidence="6" id="KW-1185">Reference proteome</keyword>
<feature type="domain" description="UspA" evidence="4">
    <location>
        <begin position="147"/>
        <end position="282"/>
    </location>
</feature>
<dbReference type="Proteomes" id="UP000325787">
    <property type="component" value="Chromosome"/>
</dbReference>
<evidence type="ECO:0000256" key="2">
    <source>
        <dbReference type="ARBA" id="ARBA00022741"/>
    </source>
</evidence>
<sequence>MTGPVVVGVDGSLPALQAVRWATEEARTRGVPLRLVHAEMPLPADVPDLTGRARAGLHHQAWRWLREAADAARAVDPDVALNLHVEVADPVPLLIAESADAGLVVLGSRGLGGFTALLLGSTAIAVTGRGGCPVVVVRGAADAGGPVVVGVDGEHPAVLGHAFEQAAVRGVPLVAVHAWHAPPEAFRDAMADTLGIDVADHDAAHGGRLAAALVPWREKHPNVPVELVVAHGNAARALLAHARDASLVVVGCHGRSTLTGWLLGSTSHALLHHAPCPVLVIREAGAMP</sequence>
<dbReference type="OrthoDB" id="3404132at2"/>
<dbReference type="AlphaFoldDB" id="A0A5Q0H0B7"/>
<evidence type="ECO:0000313" key="6">
    <source>
        <dbReference type="Proteomes" id="UP000325787"/>
    </source>
</evidence>
<name>A0A5Q0H0B7_SACSY</name>
<evidence type="ECO:0000259" key="4">
    <source>
        <dbReference type="Pfam" id="PF00582"/>
    </source>
</evidence>
<dbReference type="PANTHER" id="PTHR46268">
    <property type="entry name" value="STRESS RESPONSE PROTEIN NHAX"/>
    <property type="match status" value="1"/>
</dbReference>
<dbReference type="Gene3D" id="3.40.50.620">
    <property type="entry name" value="HUPs"/>
    <property type="match status" value="2"/>
</dbReference>
<keyword evidence="2" id="KW-0547">Nucleotide-binding</keyword>
<proteinExistence type="inferred from homology"/>
<dbReference type="PRINTS" id="PR01438">
    <property type="entry name" value="UNVRSLSTRESS"/>
</dbReference>
<dbReference type="PANTHER" id="PTHR46268:SF27">
    <property type="entry name" value="UNIVERSAL STRESS PROTEIN RV2623"/>
    <property type="match status" value="1"/>
</dbReference>
<dbReference type="KEGG" id="ssyi:EKG83_21580"/>
<organism evidence="5 6">
    <name type="scientific">Saccharothrix syringae</name>
    <name type="common">Nocardiopsis syringae</name>
    <dbReference type="NCBI Taxonomy" id="103733"/>
    <lineage>
        <taxon>Bacteria</taxon>
        <taxon>Bacillati</taxon>
        <taxon>Actinomycetota</taxon>
        <taxon>Actinomycetes</taxon>
        <taxon>Pseudonocardiales</taxon>
        <taxon>Pseudonocardiaceae</taxon>
        <taxon>Saccharothrix</taxon>
    </lineage>
</organism>
<dbReference type="SUPFAM" id="SSF52402">
    <property type="entry name" value="Adenine nucleotide alpha hydrolases-like"/>
    <property type="match status" value="2"/>
</dbReference>
<dbReference type="Pfam" id="PF00582">
    <property type="entry name" value="Usp"/>
    <property type="match status" value="2"/>
</dbReference>
<evidence type="ECO:0000256" key="3">
    <source>
        <dbReference type="ARBA" id="ARBA00022840"/>
    </source>
</evidence>
<feature type="domain" description="UspA" evidence="4">
    <location>
        <begin position="1"/>
        <end position="138"/>
    </location>
</feature>